<dbReference type="PANTHER" id="PTHR34293:SF1">
    <property type="entry name" value="HTH-TYPE TRANSCRIPTIONAL REGULATOR TRMBL2"/>
    <property type="match status" value="1"/>
</dbReference>
<dbReference type="STRING" id="1176198.SAMN05444716_11272"/>
<evidence type="ECO:0000259" key="1">
    <source>
        <dbReference type="PROSITE" id="PS50043"/>
    </source>
</evidence>
<dbReference type="InterPro" id="IPR000792">
    <property type="entry name" value="Tscrpt_reg_LuxR_C"/>
</dbReference>
<dbReference type="InterPro" id="IPR036388">
    <property type="entry name" value="WH-like_DNA-bd_sf"/>
</dbReference>
<dbReference type="SUPFAM" id="SSF46894">
    <property type="entry name" value="C-terminal effector domain of the bipartite response regulators"/>
    <property type="match status" value="1"/>
</dbReference>
<proteinExistence type="predicted"/>
<evidence type="ECO:0000313" key="2">
    <source>
        <dbReference type="EMBL" id="SFT20598.1"/>
    </source>
</evidence>
<dbReference type="SMART" id="SM00421">
    <property type="entry name" value="HTH_LUXR"/>
    <property type="match status" value="1"/>
</dbReference>
<dbReference type="Proteomes" id="UP000198873">
    <property type="component" value="Unassembled WGS sequence"/>
</dbReference>
<dbReference type="InterPro" id="IPR051797">
    <property type="entry name" value="TrmB-like"/>
</dbReference>
<reference evidence="3" key="1">
    <citation type="submission" date="2016-10" db="EMBL/GenBank/DDBJ databases">
        <authorList>
            <person name="Varghese N."/>
            <person name="Submissions S."/>
        </authorList>
    </citation>
    <scope>NUCLEOTIDE SEQUENCE [LARGE SCALE GENOMIC DNA]</scope>
    <source>
        <strain evidence="3">CGMCC 4.7047</strain>
    </source>
</reference>
<sequence length="331" mass="36603">MHAHEMAVFGISAADETVYRHFLRNPDTTPGHLHRLLDLGEETVRSALDRLAGLGLLRPGTAPGRITPATPETAVARLAELRLRELYLEVQRLTQNQHILATLRAETTVRTNAPRGIEQLDGWPEIRDRIDDLAFFTRREVLYAEPMGEVPAERVAYCEPLALRALRRGVRIRAVVPASALECRPTAAMLSKLVSHGARIRVADTVVEHVLVFDGHSALMPLDPWDSIRGALLTRGTTLVANLVGLFEKTWEGAEDISVRLERPGEEGAPLSDGELRVLQLMCTVGKDEAGARGLGVSVRTYRRYIADVMRRLGATSRAQAALLARERGWI</sequence>
<dbReference type="PROSITE" id="PS50043">
    <property type="entry name" value="HTH_LUXR_2"/>
    <property type="match status" value="1"/>
</dbReference>
<dbReference type="PANTHER" id="PTHR34293">
    <property type="entry name" value="HTH-TYPE TRANSCRIPTIONAL REGULATOR TRMBL2"/>
    <property type="match status" value="1"/>
</dbReference>
<evidence type="ECO:0000313" key="3">
    <source>
        <dbReference type="Proteomes" id="UP000198873"/>
    </source>
</evidence>
<dbReference type="InterPro" id="IPR016032">
    <property type="entry name" value="Sig_transdc_resp-reg_C-effctor"/>
</dbReference>
<dbReference type="Gene3D" id="1.10.10.10">
    <property type="entry name" value="Winged helix-like DNA-binding domain superfamily/Winged helix DNA-binding domain"/>
    <property type="match status" value="1"/>
</dbReference>
<organism evidence="2 3">
    <name type="scientific">Streptomyces harbinensis</name>
    <dbReference type="NCBI Taxonomy" id="1176198"/>
    <lineage>
        <taxon>Bacteria</taxon>
        <taxon>Bacillati</taxon>
        <taxon>Actinomycetota</taxon>
        <taxon>Actinomycetes</taxon>
        <taxon>Kitasatosporales</taxon>
        <taxon>Streptomycetaceae</taxon>
        <taxon>Streptomyces</taxon>
    </lineage>
</organism>
<feature type="domain" description="HTH luxR-type" evidence="1">
    <location>
        <begin position="264"/>
        <end position="329"/>
    </location>
</feature>
<dbReference type="Pfam" id="PF00196">
    <property type="entry name" value="GerE"/>
    <property type="match status" value="1"/>
</dbReference>
<dbReference type="RefSeq" id="WP_019434304.1">
    <property type="nucleotide sequence ID" value="NZ_CP054938.1"/>
</dbReference>
<name>A0A1I6W3N7_9ACTN</name>
<keyword evidence="3" id="KW-1185">Reference proteome</keyword>
<protein>
    <submittedName>
        <fullName evidence="2">Regulatory protein, luxR family</fullName>
    </submittedName>
</protein>
<gene>
    <name evidence="2" type="ORF">SAMN05444716_11272</name>
</gene>
<dbReference type="AlphaFoldDB" id="A0A1I6W3N7"/>
<dbReference type="GO" id="GO:0006355">
    <property type="term" value="P:regulation of DNA-templated transcription"/>
    <property type="evidence" value="ECO:0007669"/>
    <property type="project" value="InterPro"/>
</dbReference>
<dbReference type="EMBL" id="FPAB01000012">
    <property type="protein sequence ID" value="SFT20598.1"/>
    <property type="molecule type" value="Genomic_DNA"/>
</dbReference>
<accession>A0A1I6W3N7</accession>
<dbReference type="GO" id="GO:0003677">
    <property type="term" value="F:DNA binding"/>
    <property type="evidence" value="ECO:0007669"/>
    <property type="project" value="InterPro"/>
</dbReference>